<dbReference type="Proteomes" id="UP000281332">
    <property type="component" value="Unassembled WGS sequence"/>
</dbReference>
<dbReference type="AlphaFoldDB" id="A0A3N4NNK8"/>
<dbReference type="PROSITE" id="PS51257">
    <property type="entry name" value="PROKAR_LIPOPROTEIN"/>
    <property type="match status" value="1"/>
</dbReference>
<dbReference type="NCBIfam" id="NF033828">
    <property type="entry name" value="entry_exc2_fam"/>
    <property type="match status" value="1"/>
</dbReference>
<name>A0A3N4NNK8_9GAMM</name>
<evidence type="ECO:0000313" key="1">
    <source>
        <dbReference type="EMBL" id="RPD96128.1"/>
    </source>
</evidence>
<dbReference type="RefSeq" id="WP_123802616.1">
    <property type="nucleotide sequence ID" value="NZ_RMVG01000019.1"/>
</dbReference>
<gene>
    <name evidence="1" type="ORF">BBB56_19770</name>
</gene>
<accession>A0A3N4NNK8</accession>
<evidence type="ECO:0000313" key="2">
    <source>
        <dbReference type="Proteomes" id="UP000281332"/>
    </source>
</evidence>
<reference evidence="1 2" key="1">
    <citation type="submission" date="2018-11" db="EMBL/GenBank/DDBJ databases">
        <title>Whole genome sequencing of Pantoea sp. RIT388.</title>
        <authorList>
            <person name="Gan H.M."/>
            <person name="Hudson A.O."/>
        </authorList>
    </citation>
    <scope>NUCLEOTIDE SEQUENCE [LARGE SCALE GENOMIC DNA]</scope>
    <source>
        <strain evidence="1 2">RIT388</strain>
    </source>
</reference>
<dbReference type="OrthoDB" id="6566247at2"/>
<protein>
    <submittedName>
        <fullName evidence="1">Entry exclusion protein 2</fullName>
    </submittedName>
</protein>
<sequence length="139" mass="15241">MDIKCHLSAILAVSLLLSGCAGDQTSVNRNARHAAARLEKIHFDPNTRPLTADNIRQTAKFLDQFYELGKKDRAEGLSQAQAQQRVASFSAATSGPFAAASQKTRILSQDYSAERPEKQSQILLESATATYWDGYLGRP</sequence>
<proteinExistence type="predicted"/>
<organism evidence="1 2">
    <name type="scientific">Candidatus Pantoea deserta</name>
    <dbReference type="NCBI Taxonomy" id="1869313"/>
    <lineage>
        <taxon>Bacteria</taxon>
        <taxon>Pseudomonadati</taxon>
        <taxon>Pseudomonadota</taxon>
        <taxon>Gammaproteobacteria</taxon>
        <taxon>Enterobacterales</taxon>
        <taxon>Erwiniaceae</taxon>
        <taxon>Pantoea</taxon>
    </lineage>
</organism>
<dbReference type="EMBL" id="RMVG01000019">
    <property type="protein sequence ID" value="RPD96128.1"/>
    <property type="molecule type" value="Genomic_DNA"/>
</dbReference>
<comment type="caution">
    <text evidence="1">The sequence shown here is derived from an EMBL/GenBank/DDBJ whole genome shotgun (WGS) entry which is preliminary data.</text>
</comment>
<keyword evidence="2" id="KW-1185">Reference proteome</keyword>